<dbReference type="RefSeq" id="WP_341672396.1">
    <property type="nucleotide sequence ID" value="NZ_JBBYHV010000001.1"/>
</dbReference>
<dbReference type="PANTHER" id="PTHR43283:SF18">
    <property type="match status" value="1"/>
</dbReference>
<name>A0ABU9IBV1_9SPHN</name>
<sequence length="385" mass="41153">MPCRHLSVALAAGLLAACVHGQAGSSGPVAEAGPATDVEAMQLRQVLDADAEAILARHNVPSLAVAYLSSGEVQWTANYGEMAPGVPARADTLYNVASVTKAVVAESLMRLAVAGEIDLDAAMAADFVDPDLADDPRVRALTPALALTHRTGFAENWRSDMPDGQLAISTAPGTQTHYSGENFDYLVHFAEARLAQPFGEIATRTVFDPAGMRDSWFTPSPQWEDRVALVRRPDGTLDLPGRSAAPSGANNLHTTIGDMALFLRSAMHGQGLDAAMLARRQTIVDDQVEQACPPGIIPEDLCPQHTGHGLGWMVYDSGDNLFLLHNGKNRGERAIILFEPDRRYGVAVLTTGANGRGVISEVLQLLVPDERLNALVAAEARFDRH</sequence>
<dbReference type="Proteomes" id="UP001497045">
    <property type="component" value="Unassembled WGS sequence"/>
</dbReference>
<keyword evidence="4" id="KW-1185">Reference proteome</keyword>
<feature type="signal peptide" evidence="1">
    <location>
        <begin position="1"/>
        <end position="21"/>
    </location>
</feature>
<dbReference type="PANTHER" id="PTHR43283">
    <property type="entry name" value="BETA-LACTAMASE-RELATED"/>
    <property type="match status" value="1"/>
</dbReference>
<dbReference type="SUPFAM" id="SSF56601">
    <property type="entry name" value="beta-lactamase/transpeptidase-like"/>
    <property type="match status" value="1"/>
</dbReference>
<dbReference type="InterPro" id="IPR001466">
    <property type="entry name" value="Beta-lactam-related"/>
</dbReference>
<evidence type="ECO:0000313" key="3">
    <source>
        <dbReference type="EMBL" id="MEL1249873.1"/>
    </source>
</evidence>
<dbReference type="EC" id="3.1.1.103" evidence="3"/>
<dbReference type="InterPro" id="IPR050789">
    <property type="entry name" value="Diverse_Enzym_Activities"/>
</dbReference>
<proteinExistence type="predicted"/>
<gene>
    <name evidence="3" type="ORF">AAEO60_04225</name>
</gene>
<feature type="domain" description="Beta-lactamase-related" evidence="2">
    <location>
        <begin position="48"/>
        <end position="355"/>
    </location>
</feature>
<feature type="chain" id="PRO_5047496613" evidence="1">
    <location>
        <begin position="22"/>
        <end position="385"/>
    </location>
</feature>
<comment type="caution">
    <text evidence="3">The sequence shown here is derived from an EMBL/GenBank/DDBJ whole genome shotgun (WGS) entry which is preliminary data.</text>
</comment>
<accession>A0ABU9IBV1</accession>
<dbReference type="Pfam" id="PF00144">
    <property type="entry name" value="Beta-lactamase"/>
    <property type="match status" value="1"/>
</dbReference>
<dbReference type="Gene3D" id="3.40.710.10">
    <property type="entry name" value="DD-peptidase/beta-lactamase superfamily"/>
    <property type="match status" value="1"/>
</dbReference>
<keyword evidence="3" id="KW-0378">Hydrolase</keyword>
<dbReference type="InterPro" id="IPR012338">
    <property type="entry name" value="Beta-lactam/transpept-like"/>
</dbReference>
<dbReference type="EMBL" id="JBBYHV010000001">
    <property type="protein sequence ID" value="MEL1249873.1"/>
    <property type="molecule type" value="Genomic_DNA"/>
</dbReference>
<keyword evidence="1" id="KW-0732">Signal</keyword>
<organism evidence="3 4">
    <name type="scientific">Aurantiacibacter gilvus</name>
    <dbReference type="NCBI Taxonomy" id="3139141"/>
    <lineage>
        <taxon>Bacteria</taxon>
        <taxon>Pseudomonadati</taxon>
        <taxon>Pseudomonadota</taxon>
        <taxon>Alphaproteobacteria</taxon>
        <taxon>Sphingomonadales</taxon>
        <taxon>Erythrobacteraceae</taxon>
        <taxon>Aurantiacibacter</taxon>
    </lineage>
</organism>
<dbReference type="GO" id="GO:0016787">
    <property type="term" value="F:hydrolase activity"/>
    <property type="evidence" value="ECO:0007669"/>
    <property type="project" value="UniProtKB-KW"/>
</dbReference>
<reference evidence="3 4" key="1">
    <citation type="submission" date="2024-04" db="EMBL/GenBank/DDBJ databases">
        <title>Aurantiacibacter sp. DGU6 16S ribosomal RNA gene Genome sequencing and assembly.</title>
        <authorList>
            <person name="Park S."/>
        </authorList>
    </citation>
    <scope>NUCLEOTIDE SEQUENCE [LARGE SCALE GENOMIC DNA]</scope>
    <source>
        <strain evidence="3 4">DGU6</strain>
    </source>
</reference>
<evidence type="ECO:0000259" key="2">
    <source>
        <dbReference type="Pfam" id="PF00144"/>
    </source>
</evidence>
<protein>
    <submittedName>
        <fullName evidence="3">Serine hydrolase domain-containing protein</fullName>
        <ecNumber evidence="3">3.1.1.103</ecNumber>
    </submittedName>
</protein>
<evidence type="ECO:0000313" key="4">
    <source>
        <dbReference type="Proteomes" id="UP001497045"/>
    </source>
</evidence>
<dbReference type="PROSITE" id="PS51257">
    <property type="entry name" value="PROKAR_LIPOPROTEIN"/>
    <property type="match status" value="1"/>
</dbReference>
<evidence type="ECO:0000256" key="1">
    <source>
        <dbReference type="SAM" id="SignalP"/>
    </source>
</evidence>